<dbReference type="Pfam" id="PF12900">
    <property type="entry name" value="Pyridox_ox_2"/>
    <property type="match status" value="1"/>
</dbReference>
<dbReference type="KEGG" id="noa:BKM31_18970"/>
<evidence type="ECO:0000313" key="3">
    <source>
        <dbReference type="Proteomes" id="UP000190797"/>
    </source>
</evidence>
<name>A0A1U9ZZA5_9ACTN</name>
<organism evidence="2 3">
    <name type="scientific">[Actinomadura] parvosata subsp. kistnae</name>
    <dbReference type="NCBI Taxonomy" id="1909395"/>
    <lineage>
        <taxon>Bacteria</taxon>
        <taxon>Bacillati</taxon>
        <taxon>Actinomycetota</taxon>
        <taxon>Actinomycetes</taxon>
        <taxon>Streptosporangiales</taxon>
        <taxon>Streptosporangiaceae</taxon>
        <taxon>Nonomuraea</taxon>
    </lineage>
</organism>
<dbReference type="InterPro" id="IPR001387">
    <property type="entry name" value="Cro/C1-type_HTH"/>
</dbReference>
<gene>
    <name evidence="2" type="ORF">BKM31_18970</name>
</gene>
<dbReference type="InterPro" id="IPR024747">
    <property type="entry name" value="Pyridox_Oxase-rel"/>
</dbReference>
<dbReference type="OrthoDB" id="7062584at2"/>
<evidence type="ECO:0000313" key="2">
    <source>
        <dbReference type="EMBL" id="AQZ63267.1"/>
    </source>
</evidence>
<dbReference type="Proteomes" id="UP000190797">
    <property type="component" value="Chromosome"/>
</dbReference>
<dbReference type="SUPFAM" id="SSF50475">
    <property type="entry name" value="FMN-binding split barrel"/>
    <property type="match status" value="1"/>
</dbReference>
<dbReference type="SUPFAM" id="SSF47413">
    <property type="entry name" value="lambda repressor-like DNA-binding domains"/>
    <property type="match status" value="1"/>
</dbReference>
<dbReference type="Pfam" id="PF13560">
    <property type="entry name" value="HTH_31"/>
    <property type="match status" value="1"/>
</dbReference>
<dbReference type="InterPro" id="IPR012349">
    <property type="entry name" value="Split_barrel_FMN-bd"/>
</dbReference>
<reference evidence="3" key="1">
    <citation type="journal article" date="2017" name="Med. Chem. Commun.">
        <title>Nonomuraea sp. ATCC 55076 harbours the largest actinomycete chromosome to date and the kistamicin biosynthetic gene cluster.</title>
        <authorList>
            <person name="Nazari B."/>
            <person name="Forneris C.C."/>
            <person name="Gibson M.I."/>
            <person name="Moon K."/>
            <person name="Schramma K.R."/>
            <person name="Seyedsayamdost M.R."/>
        </authorList>
    </citation>
    <scope>NUCLEOTIDE SEQUENCE [LARGE SCALE GENOMIC DNA]</scope>
    <source>
        <strain evidence="3">ATCC 55076</strain>
    </source>
</reference>
<sequence length="218" mass="23593">MTNPGDFGRRITHHRTKLNLTLEEVADRADMSAGYVQHLEDHLGTPDRGTVTRLAKALETTVEDLLGGGYERPPGPGAASEGPVLEVLEPAECLRLIAPGGIGRVAFNGSHGPTVLPVNYKVHDGAIVFRTTYGGPMDQDLRTGVEGVEIKIGFQVDRIDEARREGWSVLVQGPAHHVPDDEVAMVSGADVTPWAGGRRHLYIRIAPHQITGRRIHGL</sequence>
<proteinExistence type="predicted"/>
<protein>
    <recommendedName>
        <fullName evidence="1">HTH cro/C1-type domain-containing protein</fullName>
    </recommendedName>
</protein>
<dbReference type="CDD" id="cd00093">
    <property type="entry name" value="HTH_XRE"/>
    <property type="match status" value="1"/>
</dbReference>
<feature type="domain" description="HTH cro/C1-type" evidence="1">
    <location>
        <begin position="15"/>
        <end position="65"/>
    </location>
</feature>
<keyword evidence="3" id="KW-1185">Reference proteome</keyword>
<dbReference type="EMBL" id="CP017717">
    <property type="protein sequence ID" value="AQZ63267.1"/>
    <property type="molecule type" value="Genomic_DNA"/>
</dbReference>
<dbReference type="Gene3D" id="2.30.110.10">
    <property type="entry name" value="Electron Transport, Fmn-binding Protein, Chain A"/>
    <property type="match status" value="1"/>
</dbReference>
<dbReference type="Gene3D" id="1.10.260.40">
    <property type="entry name" value="lambda repressor-like DNA-binding domains"/>
    <property type="match status" value="1"/>
</dbReference>
<dbReference type="PROSITE" id="PS50943">
    <property type="entry name" value="HTH_CROC1"/>
    <property type="match status" value="1"/>
</dbReference>
<dbReference type="STRING" id="1909395.BKM31_18970"/>
<dbReference type="GO" id="GO:0003677">
    <property type="term" value="F:DNA binding"/>
    <property type="evidence" value="ECO:0007669"/>
    <property type="project" value="InterPro"/>
</dbReference>
<dbReference type="SMART" id="SM00530">
    <property type="entry name" value="HTH_XRE"/>
    <property type="match status" value="1"/>
</dbReference>
<evidence type="ECO:0000259" key="1">
    <source>
        <dbReference type="PROSITE" id="PS50943"/>
    </source>
</evidence>
<dbReference type="RefSeq" id="WP_080039446.1">
    <property type="nucleotide sequence ID" value="NZ_CP017717.1"/>
</dbReference>
<dbReference type="InterPro" id="IPR010982">
    <property type="entry name" value="Lambda_DNA-bd_dom_sf"/>
</dbReference>
<dbReference type="AlphaFoldDB" id="A0A1U9ZZA5"/>
<accession>A0A1U9ZZA5</accession>